<dbReference type="RefSeq" id="WP_318101857.1">
    <property type="nucleotide sequence ID" value="NZ_CP137573.1"/>
</dbReference>
<keyword evidence="3" id="KW-1185">Reference proteome</keyword>
<evidence type="ECO:0000313" key="3">
    <source>
        <dbReference type="Proteomes" id="UP001301731"/>
    </source>
</evidence>
<accession>A0ABZ0LNN8</accession>
<dbReference type="Proteomes" id="UP001301731">
    <property type="component" value="Chromosome"/>
</dbReference>
<dbReference type="EMBL" id="CP137573">
    <property type="protein sequence ID" value="WOX21061.1"/>
    <property type="molecule type" value="Genomic_DNA"/>
</dbReference>
<evidence type="ECO:0000256" key="1">
    <source>
        <dbReference type="SAM" id="MobiDB-lite"/>
    </source>
</evidence>
<feature type="region of interest" description="Disordered" evidence="1">
    <location>
        <begin position="1"/>
        <end position="34"/>
    </location>
</feature>
<reference evidence="2 3" key="1">
    <citation type="submission" date="2023-10" db="EMBL/GenBank/DDBJ databases">
        <title>The genome sequence of Streptomyces sp. HUAS YS2.</title>
        <authorList>
            <person name="Mo P."/>
        </authorList>
    </citation>
    <scope>NUCLEOTIDE SEQUENCE [LARGE SCALE GENOMIC DNA]</scope>
    <source>
        <strain evidence="2 3">HUAS YS2</strain>
    </source>
</reference>
<name>A0ABZ0LNN8_9ACTN</name>
<organism evidence="2 3">
    <name type="scientific">Streptomyces solicathayae</name>
    <dbReference type="NCBI Taxonomy" id="3081768"/>
    <lineage>
        <taxon>Bacteria</taxon>
        <taxon>Bacillati</taxon>
        <taxon>Actinomycetota</taxon>
        <taxon>Actinomycetes</taxon>
        <taxon>Kitasatosporales</taxon>
        <taxon>Streptomycetaceae</taxon>
        <taxon>Streptomyces</taxon>
    </lineage>
</organism>
<gene>
    <name evidence="2" type="ORF">R2D22_06525</name>
</gene>
<proteinExistence type="predicted"/>
<feature type="region of interest" description="Disordered" evidence="1">
    <location>
        <begin position="281"/>
        <end position="304"/>
    </location>
</feature>
<protein>
    <recommendedName>
        <fullName evidence="4">DNA primase</fullName>
    </recommendedName>
</protein>
<evidence type="ECO:0000313" key="2">
    <source>
        <dbReference type="EMBL" id="WOX21061.1"/>
    </source>
</evidence>
<sequence>MYTQDITPETPPGSGERLLFDRPLPNGPADEITPDGELERLVSEHWAAEKERLQTQRLREQLVSIQLPEEFWNAHPTLTEIRAAARARFLGPDAVLGALLARMAGYVNPQAVHVDTGVSDTSTLNLLTAAVGPPGASKSESCAFSGQLIPAAHFPYVQLGNVGSGEGIAETYMGDLETGETGRNGKPVKERRQRFYSAFLEADEGEILSKLGERSGSTLGVTLRTAFTGGALGQKNASRERSRDVRGYALGLYMAFQPETVRPLLAEKAQGTPQRVLFLSATDPNAPDVPVQSTLPGTGEDAHRARTPSCEELARRLTANAQTAACGFRVLTFPAVVVQEVRAARLAGLRGDAQTDGHRTYLRLKVAALLTLLLDGTADRVPAAYWELSGQMTATSDAVRAHLEREAAAEVRAAAEAARQAHADREVYADHERHYARLHRLAERVRKYAAEAGPEGVGVAGRGGLRTRVAAKERGLLPEALEYAQERGWVTVAATGDHVQIRHP</sequence>
<evidence type="ECO:0008006" key="4">
    <source>
        <dbReference type="Google" id="ProtNLM"/>
    </source>
</evidence>